<dbReference type="EMBL" id="MCFL01000006">
    <property type="protein sequence ID" value="ORZ39085.1"/>
    <property type="molecule type" value="Genomic_DNA"/>
</dbReference>
<gene>
    <name evidence="1" type="ORF">BCR44DRAFT_230459</name>
</gene>
<evidence type="ECO:0000313" key="1">
    <source>
        <dbReference type="EMBL" id="ORZ39085.1"/>
    </source>
</evidence>
<keyword evidence="2" id="KW-1185">Reference proteome</keyword>
<dbReference type="Proteomes" id="UP000193411">
    <property type="component" value="Unassembled WGS sequence"/>
</dbReference>
<proteinExistence type="predicted"/>
<evidence type="ECO:0000313" key="2">
    <source>
        <dbReference type="Proteomes" id="UP000193411"/>
    </source>
</evidence>
<sequence length="138" mass="15211">MSDDAMNSGSPPPPPDPPRLTIVDVIRYIGNVLLGQDAKSAREMNEIMDDDGLSEEMLNDLDAFANVCQSILITTSRMCMSLSSFTNLVHSSTPLPSQRTALYRIDLENRNILTSIFLMLKDNIVVQKDFVPPKGAVV</sequence>
<reference evidence="1 2" key="1">
    <citation type="submission" date="2016-07" db="EMBL/GenBank/DDBJ databases">
        <title>Pervasive Adenine N6-methylation of Active Genes in Fungi.</title>
        <authorList>
            <consortium name="DOE Joint Genome Institute"/>
            <person name="Mondo S.J."/>
            <person name="Dannebaum R.O."/>
            <person name="Kuo R.C."/>
            <person name="Labutti K."/>
            <person name="Haridas S."/>
            <person name="Kuo A."/>
            <person name="Salamov A."/>
            <person name="Ahrendt S.R."/>
            <person name="Lipzen A."/>
            <person name="Sullivan W."/>
            <person name="Andreopoulos W.B."/>
            <person name="Clum A."/>
            <person name="Lindquist E."/>
            <person name="Daum C."/>
            <person name="Ramamoorthy G.K."/>
            <person name="Gryganskyi A."/>
            <person name="Culley D."/>
            <person name="Magnuson J.K."/>
            <person name="James T.Y."/>
            <person name="O'Malley M.A."/>
            <person name="Stajich J.E."/>
            <person name="Spatafora J.W."/>
            <person name="Visel A."/>
            <person name="Grigoriev I.V."/>
        </authorList>
    </citation>
    <scope>NUCLEOTIDE SEQUENCE [LARGE SCALE GENOMIC DNA]</scope>
    <source>
        <strain evidence="1 2">PL171</strain>
    </source>
</reference>
<protein>
    <submittedName>
        <fullName evidence="1">Uncharacterized protein</fullName>
    </submittedName>
</protein>
<accession>A0A1Y2HWU7</accession>
<organism evidence="1 2">
    <name type="scientific">Catenaria anguillulae PL171</name>
    <dbReference type="NCBI Taxonomy" id="765915"/>
    <lineage>
        <taxon>Eukaryota</taxon>
        <taxon>Fungi</taxon>
        <taxon>Fungi incertae sedis</taxon>
        <taxon>Blastocladiomycota</taxon>
        <taxon>Blastocladiomycetes</taxon>
        <taxon>Blastocladiales</taxon>
        <taxon>Catenariaceae</taxon>
        <taxon>Catenaria</taxon>
    </lineage>
</organism>
<name>A0A1Y2HWU7_9FUNG</name>
<dbReference type="AlphaFoldDB" id="A0A1Y2HWU7"/>
<comment type="caution">
    <text evidence="1">The sequence shown here is derived from an EMBL/GenBank/DDBJ whole genome shotgun (WGS) entry which is preliminary data.</text>
</comment>